<reference evidence="1 2" key="1">
    <citation type="journal article" date="2022" name="Genome Biol. Evol.">
        <title>Host diet, physiology and behaviors set the stage for Lachnospiraceae cladogenesis.</title>
        <authorList>
            <person name="Vera-Ponce De Leon A."/>
            <person name="Schneider M."/>
            <person name="Jahnes B.C."/>
            <person name="Sadowski V."/>
            <person name="Camuy-Velez L.A."/>
            <person name="Duan J."/>
            <person name="Sabree Z.L."/>
        </authorList>
    </citation>
    <scope>NUCLEOTIDE SEQUENCE [LARGE SCALE GENOMIC DNA]</scope>
    <source>
        <strain evidence="1 2">PAL113</strain>
    </source>
</reference>
<proteinExistence type="predicted"/>
<accession>A0ABT1EC21</accession>
<dbReference type="Proteomes" id="UP001523566">
    <property type="component" value="Unassembled WGS sequence"/>
</dbReference>
<dbReference type="SUPFAM" id="SSF52540">
    <property type="entry name" value="P-loop containing nucleoside triphosphate hydrolases"/>
    <property type="match status" value="1"/>
</dbReference>
<keyword evidence="1" id="KW-0418">Kinase</keyword>
<dbReference type="PANTHER" id="PTHR10285">
    <property type="entry name" value="URIDINE KINASE"/>
    <property type="match status" value="1"/>
</dbReference>
<dbReference type="InterPro" id="IPR027417">
    <property type="entry name" value="P-loop_NTPase"/>
</dbReference>
<gene>
    <name evidence="1" type="ORF">NK125_13335</name>
</gene>
<evidence type="ECO:0000313" key="2">
    <source>
        <dbReference type="Proteomes" id="UP001523566"/>
    </source>
</evidence>
<sequence length="201" mass="23619">MKVESAVDELLDWIQSRKKHKSHLMIGIDGRCAAGKTTLAKRLAQEISCSYNVIPMDSFFLQMHQRTKERLSEPGGNIDYERVLEEVITPGIKREAFSYRPYDCKKQRLMDKVQMEQSVVTIIEGSYSCHPYFGDPYDLSIFLDIPKEEQKERIRRRNPEEYETFISRWIPMEEKYFNEFKIKDKCDTSFVLNEGRNGGNV</sequence>
<name>A0ABT1EC21_9FIRM</name>
<evidence type="ECO:0000313" key="1">
    <source>
        <dbReference type="EMBL" id="MCP1103385.1"/>
    </source>
</evidence>
<dbReference type="Gene3D" id="3.40.50.300">
    <property type="entry name" value="P-loop containing nucleotide triphosphate hydrolases"/>
    <property type="match status" value="1"/>
</dbReference>
<keyword evidence="2" id="KW-1185">Reference proteome</keyword>
<protein>
    <submittedName>
        <fullName evidence="1">Deoxynucleoside kinase</fullName>
    </submittedName>
</protein>
<dbReference type="RefSeq" id="WP_262067159.1">
    <property type="nucleotide sequence ID" value="NZ_JAMXOD010000025.1"/>
</dbReference>
<dbReference type="GO" id="GO:0016301">
    <property type="term" value="F:kinase activity"/>
    <property type="evidence" value="ECO:0007669"/>
    <property type="project" value="UniProtKB-KW"/>
</dbReference>
<dbReference type="Pfam" id="PF13238">
    <property type="entry name" value="AAA_18"/>
    <property type="match status" value="1"/>
</dbReference>
<comment type="caution">
    <text evidence="1">The sequence shown here is derived from an EMBL/GenBank/DDBJ whole genome shotgun (WGS) entry which is preliminary data.</text>
</comment>
<keyword evidence="1" id="KW-0808">Transferase</keyword>
<organism evidence="1 2">
    <name type="scientific">Aequitasia blattaphilus</name>
    <dbReference type="NCBI Taxonomy" id="2949332"/>
    <lineage>
        <taxon>Bacteria</taxon>
        <taxon>Bacillati</taxon>
        <taxon>Bacillota</taxon>
        <taxon>Clostridia</taxon>
        <taxon>Lachnospirales</taxon>
        <taxon>Lachnospiraceae</taxon>
        <taxon>Aequitasia</taxon>
    </lineage>
</organism>
<dbReference type="EMBL" id="JAMZFW010000025">
    <property type="protein sequence ID" value="MCP1103385.1"/>
    <property type="molecule type" value="Genomic_DNA"/>
</dbReference>